<gene>
    <name evidence="1" type="ORF">IHV20_04375</name>
</gene>
<sequence>MKPFILCTLTLIIFNTLGCANMLSQKKVKFINVSHLSGTNGSDIKSVMSIPADLRLAIIRHDAENNEVICTEPSPDVALSDSFGAGSTITSKITGNSTLPNITKAVTNDNSIDNHLNSSTTAVTLAGRSEAVLLARDMLYQNCIWAANGFLTKENVQSNFKEVLQVITDIAAKEKTTADTNAKLAEAAIIGTLDPKITTASTNQLNLTLEKAKLSRYKNCLKAAKSDAKKIDACDKAQLSD</sequence>
<accession>A0AAP1QV61</accession>
<organism evidence="1 2">
    <name type="scientific">Acinetobacter baumannii</name>
    <dbReference type="NCBI Taxonomy" id="470"/>
    <lineage>
        <taxon>Bacteria</taxon>
        <taxon>Pseudomonadati</taxon>
        <taxon>Pseudomonadota</taxon>
        <taxon>Gammaproteobacteria</taxon>
        <taxon>Moraxellales</taxon>
        <taxon>Moraxellaceae</taxon>
        <taxon>Acinetobacter</taxon>
        <taxon>Acinetobacter calcoaceticus/baumannii complex</taxon>
    </lineage>
</organism>
<evidence type="ECO:0000313" key="1">
    <source>
        <dbReference type="EMBL" id="MBE0329394.1"/>
    </source>
</evidence>
<dbReference type="RefSeq" id="WP_190595792.1">
    <property type="nucleotide sequence ID" value="NZ_JACXKJ010000002.1"/>
</dbReference>
<name>A0AAP1QV61_ACIBA</name>
<dbReference type="AlphaFoldDB" id="A0AAP1QV61"/>
<comment type="caution">
    <text evidence="1">The sequence shown here is derived from an EMBL/GenBank/DDBJ whole genome shotgun (WGS) entry which is preliminary data.</text>
</comment>
<dbReference type="Proteomes" id="UP000655940">
    <property type="component" value="Unassembled WGS sequence"/>
</dbReference>
<evidence type="ECO:0000313" key="2">
    <source>
        <dbReference type="Proteomes" id="UP000655940"/>
    </source>
</evidence>
<protein>
    <submittedName>
        <fullName evidence="1">Uncharacterized protein</fullName>
    </submittedName>
</protein>
<reference evidence="1" key="1">
    <citation type="submission" date="2020-09" db="EMBL/GenBank/DDBJ databases">
        <title>Distribution of Beta-Lactamase Producing Gram-Negative Bacterial Isolates in Isabela River of Santo Domingo, Dominican Republic.</title>
        <authorList>
            <person name="Calderon V."/>
            <person name="Bonnelly R."/>
            <person name="Del Rosario C."/>
            <person name="Duarte A."/>
            <person name="Barauna R."/>
            <person name="Juca Ramos R.T."/>
            <person name="Perdomo O.P."/>
            <person name="Rodriguez De Francisco L.E."/>
            <person name="Franco De Los Santos E.F."/>
        </authorList>
    </citation>
    <scope>NUCLEOTIDE SEQUENCE</scope>
    <source>
        <strain evidence="1">INTEC_BI15</strain>
    </source>
</reference>
<dbReference type="EMBL" id="JACZEI010000003">
    <property type="protein sequence ID" value="MBE0329394.1"/>
    <property type="molecule type" value="Genomic_DNA"/>
</dbReference>
<proteinExistence type="predicted"/>